<organism evidence="9 10">
    <name type="scientific">Nannocystis pusilla</name>
    <dbReference type="NCBI Taxonomy" id="889268"/>
    <lineage>
        <taxon>Bacteria</taxon>
        <taxon>Pseudomonadati</taxon>
        <taxon>Myxococcota</taxon>
        <taxon>Polyangia</taxon>
        <taxon>Nannocystales</taxon>
        <taxon>Nannocystaceae</taxon>
        <taxon>Nannocystis</taxon>
    </lineage>
</organism>
<dbReference type="GO" id="GO:0006412">
    <property type="term" value="P:translation"/>
    <property type="evidence" value="ECO:0007669"/>
    <property type="project" value="UniProtKB-UniRule"/>
</dbReference>
<evidence type="ECO:0000313" key="10">
    <source>
        <dbReference type="Proteomes" id="UP001150924"/>
    </source>
</evidence>
<keyword evidence="10" id="KW-1185">Reference proteome</keyword>
<dbReference type="HAMAP" id="MF_01334">
    <property type="entry name" value="Ribosomal_bL25_CTC"/>
    <property type="match status" value="1"/>
</dbReference>
<gene>
    <name evidence="5" type="primary">rplY</name>
    <name evidence="5" type="synonym">ctc</name>
    <name evidence="9" type="ORF">OV079_05385</name>
</gene>
<evidence type="ECO:0000256" key="6">
    <source>
        <dbReference type="SAM" id="MobiDB-lite"/>
    </source>
</evidence>
<dbReference type="InterPro" id="IPR020057">
    <property type="entry name" value="Ribosomal_bL25_b-dom"/>
</dbReference>
<dbReference type="InterPro" id="IPR020930">
    <property type="entry name" value="Ribosomal_uL5_bac-type"/>
</dbReference>
<accession>A0A9X3EJV2</accession>
<dbReference type="Gene3D" id="2.170.120.20">
    <property type="entry name" value="Ribosomal protein L25, beta domain"/>
    <property type="match status" value="1"/>
</dbReference>
<keyword evidence="1 5" id="KW-0699">rRNA-binding</keyword>
<comment type="similarity">
    <text evidence="5">Belongs to the bacterial ribosomal protein bL25 family. CTC subfamily.</text>
</comment>
<dbReference type="GO" id="GO:0022625">
    <property type="term" value="C:cytosolic large ribosomal subunit"/>
    <property type="evidence" value="ECO:0007669"/>
    <property type="project" value="TreeGrafter"/>
</dbReference>
<feature type="domain" description="Large ribosomal subunit protein bL25 beta" evidence="8">
    <location>
        <begin position="108"/>
        <end position="188"/>
    </location>
</feature>
<evidence type="ECO:0000259" key="8">
    <source>
        <dbReference type="Pfam" id="PF14693"/>
    </source>
</evidence>
<dbReference type="PANTHER" id="PTHR33284">
    <property type="entry name" value="RIBOSOMAL PROTEIN L25/GLN-TRNA SYNTHETASE, ANTI-CODON-BINDING DOMAIN-CONTAINING PROTEIN"/>
    <property type="match status" value="1"/>
</dbReference>
<dbReference type="EMBL" id="JAPNKE010000002">
    <property type="protein sequence ID" value="MCY1005011.1"/>
    <property type="molecule type" value="Genomic_DNA"/>
</dbReference>
<dbReference type="InterPro" id="IPR037121">
    <property type="entry name" value="Ribosomal_bL25_C"/>
</dbReference>
<sequence>MNQQREITVQVRTGTGKGAAHKLRASGKVPGVIYGHGGEHLSIAIDPLVLRKAVDPARKRNTWYAVRVQEEGKADRVESCIIVDRQLDLVRDDVLHVDFLRVDPSRELEVKLPLEFTGRAAGVAVGGTLKTMARQIRVAVKPGDIPTSFVVDVTPLEGGQTLRVRDVKFPDGRLLDNPNIPLVLVEAAKAKKEEGAEAAAGKKAAGGKAAPAKAAPAKAAAAPAKDAKKK</sequence>
<dbReference type="GO" id="GO:0003735">
    <property type="term" value="F:structural constituent of ribosome"/>
    <property type="evidence" value="ECO:0007669"/>
    <property type="project" value="InterPro"/>
</dbReference>
<evidence type="ECO:0000256" key="5">
    <source>
        <dbReference type="HAMAP-Rule" id="MF_01334"/>
    </source>
</evidence>
<dbReference type="InterPro" id="IPR001021">
    <property type="entry name" value="Ribosomal_bL25_long"/>
</dbReference>
<evidence type="ECO:0000259" key="7">
    <source>
        <dbReference type="Pfam" id="PF01386"/>
    </source>
</evidence>
<dbReference type="Proteomes" id="UP001150924">
    <property type="component" value="Unassembled WGS sequence"/>
</dbReference>
<protein>
    <recommendedName>
        <fullName evidence="5">Large ribosomal subunit protein bL25</fullName>
    </recommendedName>
    <alternativeName>
        <fullName evidence="5">General stress protein CTC</fullName>
    </alternativeName>
</protein>
<dbReference type="InterPro" id="IPR020056">
    <property type="entry name" value="Rbsml_bL25/Gln-tRNA_synth_N"/>
</dbReference>
<dbReference type="Pfam" id="PF01386">
    <property type="entry name" value="Ribosomal_L25p"/>
    <property type="match status" value="1"/>
</dbReference>
<evidence type="ECO:0000256" key="2">
    <source>
        <dbReference type="ARBA" id="ARBA00022884"/>
    </source>
</evidence>
<dbReference type="RefSeq" id="WP_267766629.1">
    <property type="nucleotide sequence ID" value="NZ_JAPNKE010000002.1"/>
</dbReference>
<comment type="function">
    <text evidence="5">This is one of the proteins that binds to the 5S RNA in the ribosome where it forms part of the central protuberance.</text>
</comment>
<evidence type="ECO:0000313" key="9">
    <source>
        <dbReference type="EMBL" id="MCY1005011.1"/>
    </source>
</evidence>
<keyword evidence="4 5" id="KW-0687">Ribonucleoprotein</keyword>
<dbReference type="CDD" id="cd00495">
    <property type="entry name" value="Ribosomal_L25_TL5_CTC"/>
    <property type="match status" value="1"/>
</dbReference>
<dbReference type="AlphaFoldDB" id="A0A9X3EJV2"/>
<dbReference type="SUPFAM" id="SSF50715">
    <property type="entry name" value="Ribosomal protein L25-like"/>
    <property type="match status" value="1"/>
</dbReference>
<comment type="subunit">
    <text evidence="5">Part of the 50S ribosomal subunit; part of the 5S rRNA/L5/L18/L25 subcomplex. Contacts the 5S rRNA. Binds to the 5S rRNA independently of L5 and L18.</text>
</comment>
<dbReference type="GO" id="GO:0008097">
    <property type="term" value="F:5S rRNA binding"/>
    <property type="evidence" value="ECO:0007669"/>
    <property type="project" value="InterPro"/>
</dbReference>
<reference evidence="9" key="1">
    <citation type="submission" date="2022-11" db="EMBL/GenBank/DDBJ databases">
        <title>Minimal conservation of predation-associated metabolite biosynthetic gene clusters underscores biosynthetic potential of Myxococcota including descriptions for ten novel species: Archangium lansinium sp. nov., Myxococcus landrumus sp. nov., Nannocystis bai.</title>
        <authorList>
            <person name="Ahearne A."/>
            <person name="Stevens C."/>
            <person name="Phillips K."/>
        </authorList>
    </citation>
    <scope>NUCLEOTIDE SEQUENCE</scope>
    <source>
        <strain evidence="9">Na p29</strain>
    </source>
</reference>
<keyword evidence="2 5" id="KW-0694">RNA-binding</keyword>
<evidence type="ECO:0000256" key="4">
    <source>
        <dbReference type="ARBA" id="ARBA00023274"/>
    </source>
</evidence>
<feature type="domain" description="Large ribosomal subunit protein bL25 L25" evidence="7">
    <location>
        <begin position="7"/>
        <end position="99"/>
    </location>
</feature>
<feature type="region of interest" description="Disordered" evidence="6">
    <location>
        <begin position="195"/>
        <end position="230"/>
    </location>
</feature>
<dbReference type="NCBIfam" id="TIGR00731">
    <property type="entry name" value="bL25_bact_ctc"/>
    <property type="match status" value="1"/>
</dbReference>
<evidence type="ECO:0000256" key="3">
    <source>
        <dbReference type="ARBA" id="ARBA00022980"/>
    </source>
</evidence>
<keyword evidence="3 5" id="KW-0689">Ribosomal protein</keyword>
<comment type="caution">
    <text evidence="9">The sequence shown here is derived from an EMBL/GenBank/DDBJ whole genome shotgun (WGS) entry which is preliminary data.</text>
</comment>
<feature type="compositionally biased region" description="Low complexity" evidence="6">
    <location>
        <begin position="197"/>
        <end position="224"/>
    </location>
</feature>
<dbReference type="InterPro" id="IPR011035">
    <property type="entry name" value="Ribosomal_bL25/Gln-tRNA_synth"/>
</dbReference>
<proteinExistence type="inferred from homology"/>
<dbReference type="PANTHER" id="PTHR33284:SF1">
    <property type="entry name" value="RIBOSOMAL PROTEIN L25_GLN-TRNA SYNTHETASE, ANTI-CODON-BINDING DOMAIN-CONTAINING PROTEIN"/>
    <property type="match status" value="1"/>
</dbReference>
<name>A0A9X3EJV2_9BACT</name>
<evidence type="ECO:0000256" key="1">
    <source>
        <dbReference type="ARBA" id="ARBA00022730"/>
    </source>
</evidence>
<dbReference type="InterPro" id="IPR029751">
    <property type="entry name" value="Ribosomal_L25_dom"/>
</dbReference>
<dbReference type="Pfam" id="PF14693">
    <property type="entry name" value="Ribosomal_TL5_C"/>
    <property type="match status" value="1"/>
</dbReference>
<dbReference type="Gene3D" id="2.40.240.10">
    <property type="entry name" value="Ribosomal Protein L25, Chain P"/>
    <property type="match status" value="1"/>
</dbReference>